<evidence type="ECO:0000256" key="4">
    <source>
        <dbReference type="ARBA" id="ARBA00023163"/>
    </source>
</evidence>
<evidence type="ECO:0000256" key="2">
    <source>
        <dbReference type="ARBA" id="ARBA00023015"/>
    </source>
</evidence>
<evidence type="ECO:0000256" key="1">
    <source>
        <dbReference type="ARBA" id="ARBA00022491"/>
    </source>
</evidence>
<evidence type="ECO:0000313" key="7">
    <source>
        <dbReference type="Proteomes" id="UP000290365"/>
    </source>
</evidence>
<dbReference type="InterPro" id="IPR000551">
    <property type="entry name" value="MerR-type_HTH_dom"/>
</dbReference>
<dbReference type="GO" id="GO:0003700">
    <property type="term" value="F:DNA-binding transcription factor activity"/>
    <property type="evidence" value="ECO:0007669"/>
    <property type="project" value="InterPro"/>
</dbReference>
<dbReference type="Pfam" id="PF13411">
    <property type="entry name" value="MerR_1"/>
    <property type="match status" value="1"/>
</dbReference>
<dbReference type="PANTHER" id="PTHR30204">
    <property type="entry name" value="REDOX-CYCLING DRUG-SENSING TRANSCRIPTIONAL ACTIVATOR SOXR"/>
    <property type="match status" value="1"/>
</dbReference>
<keyword evidence="2" id="KW-0805">Transcription regulation</keyword>
<feature type="domain" description="HTH merR-type" evidence="5">
    <location>
        <begin position="1"/>
        <end position="70"/>
    </location>
</feature>
<dbReference type="PROSITE" id="PS50937">
    <property type="entry name" value="HTH_MERR_2"/>
    <property type="match status" value="1"/>
</dbReference>
<keyword evidence="7" id="KW-1185">Reference proteome</keyword>
<dbReference type="RefSeq" id="WP_129885892.1">
    <property type="nucleotide sequence ID" value="NZ_CP035758.1"/>
</dbReference>
<dbReference type="SMART" id="SM00422">
    <property type="entry name" value="HTH_MERR"/>
    <property type="match status" value="1"/>
</dbReference>
<keyword evidence="1" id="KW-0678">Repressor</keyword>
<dbReference type="InterPro" id="IPR047057">
    <property type="entry name" value="MerR_fam"/>
</dbReference>
<dbReference type="PANTHER" id="PTHR30204:SF69">
    <property type="entry name" value="MERR-FAMILY TRANSCRIPTIONAL REGULATOR"/>
    <property type="match status" value="1"/>
</dbReference>
<dbReference type="AlphaFoldDB" id="A0A4P6JJS9"/>
<dbReference type="GO" id="GO:0003677">
    <property type="term" value="F:DNA binding"/>
    <property type="evidence" value="ECO:0007669"/>
    <property type="project" value="UniProtKB-KW"/>
</dbReference>
<keyword evidence="4" id="KW-0804">Transcription</keyword>
<dbReference type="PRINTS" id="PR00040">
    <property type="entry name" value="HTHMERR"/>
</dbReference>
<dbReference type="Gene3D" id="1.10.1660.10">
    <property type="match status" value="1"/>
</dbReference>
<evidence type="ECO:0000256" key="3">
    <source>
        <dbReference type="ARBA" id="ARBA00023125"/>
    </source>
</evidence>
<dbReference type="InterPro" id="IPR009061">
    <property type="entry name" value="DNA-bd_dom_put_sf"/>
</dbReference>
<evidence type="ECO:0000313" key="6">
    <source>
        <dbReference type="EMBL" id="QBD75293.1"/>
    </source>
</evidence>
<dbReference type="OrthoDB" id="9814833at2"/>
<dbReference type="EMBL" id="CP035758">
    <property type="protein sequence ID" value="QBD75293.1"/>
    <property type="molecule type" value="Genomic_DNA"/>
</dbReference>
<organism evidence="6 7">
    <name type="scientific">Ktedonosporobacter rubrisoli</name>
    <dbReference type="NCBI Taxonomy" id="2509675"/>
    <lineage>
        <taxon>Bacteria</taxon>
        <taxon>Bacillati</taxon>
        <taxon>Chloroflexota</taxon>
        <taxon>Ktedonobacteria</taxon>
        <taxon>Ktedonobacterales</taxon>
        <taxon>Ktedonosporobacteraceae</taxon>
        <taxon>Ktedonosporobacter</taxon>
    </lineage>
</organism>
<protein>
    <submittedName>
        <fullName evidence="6">MerR family transcriptional regulator</fullName>
    </submittedName>
</protein>
<evidence type="ECO:0000259" key="5">
    <source>
        <dbReference type="PROSITE" id="PS50937"/>
    </source>
</evidence>
<sequence length="257" mass="30296">MYSVGALSKATNITIRTLHYYDELGLLKPSRVTEAGYRYYADEAIMQLHQITALKKLGFTLAQIKKILAEEESQSKEERWKHSLHLQLQAIEEEKQRLDHLEQLLYITLNAIEMTGEIKPDDIFMFIKALRTDTRTRQEFFARHFSEDETRIITNLPNLATNDPRVKVWAKLLREIREHLHEPPDSPVAQELARRVIECSEEFFQGNEELTNKYWSLIRPEQGESARVFGLDRETMDYIDQIVDWYLAHYEEPSPEQ</sequence>
<dbReference type="PROSITE" id="PS00552">
    <property type="entry name" value="HTH_MERR_1"/>
    <property type="match status" value="1"/>
</dbReference>
<name>A0A4P6JJS9_KTERU</name>
<dbReference type="CDD" id="cd01106">
    <property type="entry name" value="HTH_TipAL-Mta"/>
    <property type="match status" value="1"/>
</dbReference>
<dbReference type="SUPFAM" id="SSF46955">
    <property type="entry name" value="Putative DNA-binding domain"/>
    <property type="match status" value="1"/>
</dbReference>
<proteinExistence type="predicted"/>
<dbReference type="Proteomes" id="UP000290365">
    <property type="component" value="Chromosome"/>
</dbReference>
<keyword evidence="3" id="KW-0238">DNA-binding</keyword>
<reference evidence="6 7" key="1">
    <citation type="submission" date="2019-01" db="EMBL/GenBank/DDBJ databases">
        <title>Ktedonosporobacter rubrisoli SCAWS-G2.</title>
        <authorList>
            <person name="Huang Y."/>
            <person name="Yan B."/>
        </authorList>
    </citation>
    <scope>NUCLEOTIDE SEQUENCE [LARGE SCALE GENOMIC DNA]</scope>
    <source>
        <strain evidence="6 7">SCAWS-G2</strain>
    </source>
</reference>
<gene>
    <name evidence="6" type="ORF">EPA93_04480</name>
</gene>
<dbReference type="KEGG" id="kbs:EPA93_04480"/>
<accession>A0A4P6JJS9</accession>